<proteinExistence type="predicted"/>
<dbReference type="Proteomes" id="UP000299102">
    <property type="component" value="Unassembled WGS sequence"/>
</dbReference>
<gene>
    <name evidence="2" type="ORF">EVAR_81226_1</name>
</gene>
<evidence type="ECO:0000313" key="3">
    <source>
        <dbReference type="Proteomes" id="UP000299102"/>
    </source>
</evidence>
<dbReference type="EMBL" id="BGZK01000259">
    <property type="protein sequence ID" value="GBP32419.1"/>
    <property type="molecule type" value="Genomic_DNA"/>
</dbReference>
<accession>A0A4C1V1M6</accession>
<feature type="region of interest" description="Disordered" evidence="1">
    <location>
        <begin position="146"/>
        <end position="171"/>
    </location>
</feature>
<organism evidence="2 3">
    <name type="scientific">Eumeta variegata</name>
    <name type="common">Bagworm moth</name>
    <name type="synonym">Eumeta japonica</name>
    <dbReference type="NCBI Taxonomy" id="151549"/>
    <lineage>
        <taxon>Eukaryota</taxon>
        <taxon>Metazoa</taxon>
        <taxon>Ecdysozoa</taxon>
        <taxon>Arthropoda</taxon>
        <taxon>Hexapoda</taxon>
        <taxon>Insecta</taxon>
        <taxon>Pterygota</taxon>
        <taxon>Neoptera</taxon>
        <taxon>Endopterygota</taxon>
        <taxon>Lepidoptera</taxon>
        <taxon>Glossata</taxon>
        <taxon>Ditrysia</taxon>
        <taxon>Tineoidea</taxon>
        <taxon>Psychidae</taxon>
        <taxon>Oiketicinae</taxon>
        <taxon>Eumeta</taxon>
    </lineage>
</organism>
<evidence type="ECO:0000313" key="2">
    <source>
        <dbReference type="EMBL" id="GBP32419.1"/>
    </source>
</evidence>
<dbReference type="OrthoDB" id="7493094at2759"/>
<sequence length="171" mass="19128">MTGKSQIITTFATDDPMSSTSDTNNTEMVDSGQAANSSNFHLNNCSQRESPINETFENEMSNSNPFATTTIPVGGVRNIVTRFNANEISIGSPKQLYIRDDTIIYIVDRFELNEKDRNAPINSIHISIHTEIVNCDMKKINDDIETRQDDPPVIYDENQLNVGSNPILEDN</sequence>
<comment type="caution">
    <text evidence="2">The sequence shown here is derived from an EMBL/GenBank/DDBJ whole genome shotgun (WGS) entry which is preliminary data.</text>
</comment>
<protein>
    <submittedName>
        <fullName evidence="2">Uncharacterized protein</fullName>
    </submittedName>
</protein>
<evidence type="ECO:0000256" key="1">
    <source>
        <dbReference type="SAM" id="MobiDB-lite"/>
    </source>
</evidence>
<dbReference type="AlphaFoldDB" id="A0A4C1V1M6"/>
<name>A0A4C1V1M6_EUMVA</name>
<feature type="region of interest" description="Disordered" evidence="1">
    <location>
        <begin position="1"/>
        <end position="42"/>
    </location>
</feature>
<reference evidence="2 3" key="1">
    <citation type="journal article" date="2019" name="Commun. Biol.">
        <title>The bagworm genome reveals a unique fibroin gene that provides high tensile strength.</title>
        <authorList>
            <person name="Kono N."/>
            <person name="Nakamura H."/>
            <person name="Ohtoshi R."/>
            <person name="Tomita M."/>
            <person name="Numata K."/>
            <person name="Arakawa K."/>
        </authorList>
    </citation>
    <scope>NUCLEOTIDE SEQUENCE [LARGE SCALE GENOMIC DNA]</scope>
</reference>
<keyword evidence="3" id="KW-1185">Reference proteome</keyword>